<evidence type="ECO:0000313" key="4">
    <source>
        <dbReference type="EMBL" id="VXD23848.1"/>
    </source>
</evidence>
<dbReference type="AlphaFoldDB" id="A0A7Z9E423"/>
<sequence>MLALRMDFLLDSYQFWLPVVLPFNPALICWLLPNQTRGYAFTSALEGWDLIHRISPTNVISYHQS</sequence>
<dbReference type="EMBL" id="CZCS02000220">
    <property type="protein sequence ID" value="VXD23848.1"/>
    <property type="molecule type" value="Genomic_DNA"/>
</dbReference>
<evidence type="ECO:0000313" key="6">
    <source>
        <dbReference type="Proteomes" id="UP000182190"/>
    </source>
</evidence>
<organism evidence="5 6">
    <name type="scientific">Planktothrix paucivesiculata PCC 9631</name>
    <dbReference type="NCBI Taxonomy" id="671071"/>
    <lineage>
        <taxon>Bacteria</taxon>
        <taxon>Bacillati</taxon>
        <taxon>Cyanobacteriota</taxon>
        <taxon>Cyanophyceae</taxon>
        <taxon>Oscillatoriophycideae</taxon>
        <taxon>Oscillatoriales</taxon>
        <taxon>Microcoleaceae</taxon>
        <taxon>Planktothrix</taxon>
    </lineage>
</organism>
<evidence type="ECO:0000313" key="2">
    <source>
        <dbReference type="EMBL" id="VXD11816.1"/>
    </source>
</evidence>
<dbReference type="EMBL" id="CZCS02000031">
    <property type="protein sequence ID" value="VXD15398.1"/>
    <property type="molecule type" value="Genomic_DNA"/>
</dbReference>
<keyword evidence="1" id="KW-0472">Membrane</keyword>
<proteinExistence type="predicted"/>
<dbReference type="EMBL" id="CZCS02000007">
    <property type="protein sequence ID" value="VXD11816.1"/>
    <property type="molecule type" value="Genomic_DNA"/>
</dbReference>
<protein>
    <submittedName>
        <fullName evidence="5">Uncharacterized protein</fullName>
    </submittedName>
</protein>
<keyword evidence="1" id="KW-1133">Transmembrane helix</keyword>
<evidence type="ECO:0000313" key="3">
    <source>
        <dbReference type="EMBL" id="VXD15398.1"/>
    </source>
</evidence>
<name>A0A7Z9E423_9CYAN</name>
<keyword evidence="1" id="KW-0812">Transmembrane</keyword>
<dbReference type="EMBL" id="CZCS02000223">
    <property type="protein sequence ID" value="VXD24398.1"/>
    <property type="molecule type" value="Genomic_DNA"/>
</dbReference>
<reference evidence="5 6" key="1">
    <citation type="submission" date="2019-10" db="EMBL/GenBank/DDBJ databases">
        <authorList>
            <consortium name="Genoscope - CEA"/>
            <person name="William W."/>
        </authorList>
    </citation>
    <scope>NUCLEOTIDE SEQUENCE [LARGE SCALE GENOMIC DNA]</scope>
    <source>
        <strain evidence="5">BBR_PRJEB10994</strain>
    </source>
</reference>
<accession>A0A7Z9E423</accession>
<feature type="transmembrane region" description="Helical" evidence="1">
    <location>
        <begin position="15"/>
        <end position="33"/>
    </location>
</feature>
<gene>
    <name evidence="2" type="ORF">PL9631_1040028</name>
    <name evidence="3" type="ORF">PL9631_1260001</name>
    <name evidence="4" type="ORF">PL9631_770038</name>
    <name evidence="5" type="ORF">PL9631_80001</name>
</gene>
<evidence type="ECO:0000256" key="1">
    <source>
        <dbReference type="SAM" id="Phobius"/>
    </source>
</evidence>
<evidence type="ECO:0000313" key="5">
    <source>
        <dbReference type="EMBL" id="VXD24398.1"/>
    </source>
</evidence>
<comment type="caution">
    <text evidence="5">The sequence shown here is derived from an EMBL/GenBank/DDBJ whole genome shotgun (WGS) entry which is preliminary data.</text>
</comment>
<keyword evidence="6" id="KW-1185">Reference proteome</keyword>
<dbReference type="Proteomes" id="UP000182190">
    <property type="component" value="Unassembled WGS sequence"/>
</dbReference>